<evidence type="ECO:0000313" key="2">
    <source>
        <dbReference type="EMBL" id="SEJ51772.1"/>
    </source>
</evidence>
<dbReference type="EMBL" id="FNYT01000016">
    <property type="protein sequence ID" value="SEJ51772.1"/>
    <property type="molecule type" value="Genomic_DNA"/>
</dbReference>
<reference evidence="1 3" key="1">
    <citation type="submission" date="2016-02" db="EMBL/GenBank/DDBJ databases">
        <authorList>
            <person name="Wen L."/>
            <person name="He K."/>
            <person name="Yang H."/>
        </authorList>
    </citation>
    <scope>NUCLEOTIDE SEQUENCE [LARGE SCALE GENOMIC DNA]</scope>
    <source>
        <strain evidence="1">Trichococcus_R210</strain>
    </source>
</reference>
<protein>
    <submittedName>
        <fullName evidence="1">Uncharacterized protein</fullName>
    </submittedName>
</protein>
<reference evidence="2 4" key="2">
    <citation type="submission" date="2016-10" db="EMBL/GenBank/DDBJ databases">
        <authorList>
            <person name="Varghese N."/>
            <person name="Submissions S."/>
        </authorList>
    </citation>
    <scope>NUCLEOTIDE SEQUENCE [LARGE SCALE GENOMIC DNA]</scope>
    <source>
        <strain evidence="2 4">DSM 22150</strain>
    </source>
</reference>
<dbReference type="EMBL" id="FJNB01000009">
    <property type="protein sequence ID" value="CZQ96466.1"/>
    <property type="molecule type" value="Genomic_DNA"/>
</dbReference>
<dbReference type="RefSeq" id="WP_084253887.1">
    <property type="nucleotide sequence ID" value="NZ_FJNB01000009.1"/>
</dbReference>
<name>A0A143YUV1_9LACT</name>
<dbReference type="OrthoDB" id="906600at2"/>
<organism evidence="1 3">
    <name type="scientific">Trichococcus ilyis</name>
    <dbReference type="NCBI Taxonomy" id="640938"/>
    <lineage>
        <taxon>Bacteria</taxon>
        <taxon>Bacillati</taxon>
        <taxon>Bacillota</taxon>
        <taxon>Bacilli</taxon>
        <taxon>Lactobacillales</taxon>
        <taxon>Carnobacteriaceae</taxon>
        <taxon>Trichococcus</taxon>
    </lineage>
</organism>
<dbReference type="Proteomes" id="UP000076878">
    <property type="component" value="Unassembled WGS sequence"/>
</dbReference>
<sequence>MMKSEKYLPKNDRNYSNPYIDKEEWREAPIRHKYIHGGFHGTTVKFALYFPDKETYKHRFFQRLAPVQGNENAAQYSEKGDEIIFAISAGAYFVESNMGGFSPDPSLIWQSSAQVAEYSRIVAERLYGKQRTYGYVYGGSGGSYKTLGCITNTEGVWDGAVPIVSGSNAAMPNNFTVRVHAKRVLESKLPSIIDAIEPGSTHAMEEGLTEEEKAALNELIQMGFPPKTIFAMDLIGAGALPVLSPAIGMMDPSYYADFWNKPGYLGYDKEGSAYKARAQFPTKIKAVHFPSVGQSAKTDSFSGIDDAWKSLLQDLGHNDHLQLEAYPEAPAYIGAGAILKVHSGAAEGAIIPIGSFKNGILSVGASMDQPALLETLAKLSIGDDIVLENADYLASQTYHRHNLPPFEDGHTPWNELFRDQEGQPIYPQRNLPFSVTDGLMRGSGGVADPGHFSCKTIMVGCLMDESAFPWQQDWNRKKIESKQAEDSNRLWYVENAMHGDAENEYDNLHVVPYMEVVNQALLDLSDWVERGTAPAESFRYTIEKGQVVFPERGNDRKGLQPSVHLAADGGQRAEVKVDQPVRLVGEIELPEGTGELLSAAFDLDRSGAFSTLAELTFLNDAKTRARVEIAHAYPESGTYFPVLLVESGREGERTNTLARIKNLARVRVVVSE</sequence>
<evidence type="ECO:0000313" key="3">
    <source>
        <dbReference type="Proteomes" id="UP000076878"/>
    </source>
</evidence>
<gene>
    <name evidence="2" type="ORF">SAMN05216375_1166</name>
    <name evidence="1" type="ORF">TR210_1390</name>
</gene>
<dbReference type="AlphaFoldDB" id="A0A143YUV1"/>
<accession>A0A143YUV1</accession>
<keyword evidence="4" id="KW-1185">Reference proteome</keyword>
<proteinExistence type="predicted"/>
<dbReference type="STRING" id="640938.TR210_1390"/>
<evidence type="ECO:0000313" key="4">
    <source>
        <dbReference type="Proteomes" id="UP000199280"/>
    </source>
</evidence>
<dbReference type="Proteomes" id="UP000199280">
    <property type="component" value="Unassembled WGS sequence"/>
</dbReference>
<evidence type="ECO:0000313" key="1">
    <source>
        <dbReference type="EMBL" id="CZQ96466.1"/>
    </source>
</evidence>